<feature type="compositionally biased region" description="Pro residues" evidence="1">
    <location>
        <begin position="40"/>
        <end position="50"/>
    </location>
</feature>
<proteinExistence type="predicted"/>
<evidence type="ECO:0000313" key="3">
    <source>
        <dbReference type="EMBL" id="KAF2135320.1"/>
    </source>
</evidence>
<feature type="region of interest" description="Disordered" evidence="1">
    <location>
        <begin position="38"/>
        <end position="118"/>
    </location>
</feature>
<feature type="compositionally biased region" description="Basic and acidic residues" evidence="1">
    <location>
        <begin position="483"/>
        <end position="495"/>
    </location>
</feature>
<gene>
    <name evidence="3" type="ORF">K452DRAFT_303628</name>
</gene>
<dbReference type="Proteomes" id="UP000799438">
    <property type="component" value="Unassembled WGS sequence"/>
</dbReference>
<feature type="compositionally biased region" description="Low complexity" evidence="1">
    <location>
        <begin position="100"/>
        <end position="115"/>
    </location>
</feature>
<reference evidence="3" key="1">
    <citation type="journal article" date="2020" name="Stud. Mycol.">
        <title>101 Dothideomycetes genomes: a test case for predicting lifestyles and emergence of pathogens.</title>
        <authorList>
            <person name="Haridas S."/>
            <person name="Albert R."/>
            <person name="Binder M."/>
            <person name="Bloem J."/>
            <person name="Labutti K."/>
            <person name="Salamov A."/>
            <person name="Andreopoulos B."/>
            <person name="Baker S."/>
            <person name="Barry K."/>
            <person name="Bills G."/>
            <person name="Bluhm B."/>
            <person name="Cannon C."/>
            <person name="Castanera R."/>
            <person name="Culley D."/>
            <person name="Daum C."/>
            <person name="Ezra D."/>
            <person name="Gonzalez J."/>
            <person name="Henrissat B."/>
            <person name="Kuo A."/>
            <person name="Liang C."/>
            <person name="Lipzen A."/>
            <person name="Lutzoni F."/>
            <person name="Magnuson J."/>
            <person name="Mondo S."/>
            <person name="Nolan M."/>
            <person name="Ohm R."/>
            <person name="Pangilinan J."/>
            <person name="Park H.-J."/>
            <person name="Ramirez L."/>
            <person name="Alfaro M."/>
            <person name="Sun H."/>
            <person name="Tritt A."/>
            <person name="Yoshinaga Y."/>
            <person name="Zwiers L.-H."/>
            <person name="Turgeon B."/>
            <person name="Goodwin S."/>
            <person name="Spatafora J."/>
            <person name="Crous P."/>
            <person name="Grigoriev I."/>
        </authorList>
    </citation>
    <scope>NUCLEOTIDE SEQUENCE</scope>
    <source>
        <strain evidence="3">CBS 121167</strain>
    </source>
</reference>
<dbReference type="Pfam" id="PF20516">
    <property type="entry name" value="PDDEXK_12"/>
    <property type="match status" value="1"/>
</dbReference>
<feature type="region of interest" description="Disordered" evidence="1">
    <location>
        <begin position="440"/>
        <end position="495"/>
    </location>
</feature>
<dbReference type="AlphaFoldDB" id="A0A6A6AUE4"/>
<dbReference type="RefSeq" id="XP_033391039.1">
    <property type="nucleotide sequence ID" value="XM_033542749.1"/>
</dbReference>
<feature type="compositionally biased region" description="Acidic residues" evidence="1">
    <location>
        <begin position="76"/>
        <end position="86"/>
    </location>
</feature>
<feature type="compositionally biased region" description="Polar residues" evidence="1">
    <location>
        <begin position="57"/>
        <end position="66"/>
    </location>
</feature>
<evidence type="ECO:0000256" key="1">
    <source>
        <dbReference type="SAM" id="MobiDB-lite"/>
    </source>
</evidence>
<sequence length="495" mass="54271">MPLHTPPPSLLRSLNHLDSCADDNEPASFPIVAWLESLPPSLPLPSPPLSPKRKRTLSTMAGGQSNAKRRRTGDQNEAEDDQEESLDTTPRAGRSRSNKSTKSTTTSTDTAESISVGSGRSVKQLGDTFFAAEPIVAKDYDPDDIPASLSAMFKQIKRFSRGIGVLPARLMASSPLLQDDDDGYLAFDTDNSRDRFGPVPSQYTINRIVHRTKATRDHCEAEWNCHLHTAILTAAFENTTFDNAIDFHNCSAARIEKRLLPAYGSQKSCQVDFAVVLQTDAQELDVMRALAAGNIDFSINQTLYTPFKRAPVAISLETKVTGEKWRPAELQVGIWVAAQFKRLQELLEAGEKDGDAVEPLPALPLLVIQGRNWHFLMAERRRGQGEQTTIWGPIQFGDSCSKLGVYQIIATLQYLGKWATTEYREWFDRKVLRVPAATAAGSATGTGIDTEPRTSGGLEANGVATDTRPGAQANAEQEADSDTIGHRDEDELHPA</sequence>
<accession>A0A6A6AUE4</accession>
<dbReference type="InterPro" id="IPR046797">
    <property type="entry name" value="PDDEXK_12"/>
</dbReference>
<protein>
    <recommendedName>
        <fullName evidence="2">PD-(D/E)XK nuclease-like domain-containing protein</fullName>
    </recommendedName>
</protein>
<feature type="domain" description="PD-(D/E)XK nuclease-like" evidence="2">
    <location>
        <begin position="178"/>
        <end position="424"/>
    </location>
</feature>
<evidence type="ECO:0000259" key="2">
    <source>
        <dbReference type="Pfam" id="PF20516"/>
    </source>
</evidence>
<evidence type="ECO:0000313" key="4">
    <source>
        <dbReference type="Proteomes" id="UP000799438"/>
    </source>
</evidence>
<dbReference type="OrthoDB" id="4161186at2759"/>
<keyword evidence="4" id="KW-1185">Reference proteome</keyword>
<dbReference type="GeneID" id="54300246"/>
<dbReference type="EMBL" id="ML995601">
    <property type="protein sequence ID" value="KAF2135320.1"/>
    <property type="molecule type" value="Genomic_DNA"/>
</dbReference>
<organism evidence="3 4">
    <name type="scientific">Aplosporella prunicola CBS 121167</name>
    <dbReference type="NCBI Taxonomy" id="1176127"/>
    <lineage>
        <taxon>Eukaryota</taxon>
        <taxon>Fungi</taxon>
        <taxon>Dikarya</taxon>
        <taxon>Ascomycota</taxon>
        <taxon>Pezizomycotina</taxon>
        <taxon>Dothideomycetes</taxon>
        <taxon>Dothideomycetes incertae sedis</taxon>
        <taxon>Botryosphaeriales</taxon>
        <taxon>Aplosporellaceae</taxon>
        <taxon>Aplosporella</taxon>
    </lineage>
</organism>
<name>A0A6A6AUE4_9PEZI</name>